<dbReference type="AlphaFoldDB" id="A0AA36HZT4"/>
<feature type="compositionally biased region" description="Basic and acidic residues" evidence="1">
    <location>
        <begin position="96"/>
        <end position="109"/>
    </location>
</feature>
<accession>A0AA36HZT4</accession>
<dbReference type="EMBL" id="CAUJNA010000535">
    <property type="protein sequence ID" value="CAJ1378334.1"/>
    <property type="molecule type" value="Genomic_DNA"/>
</dbReference>
<feature type="compositionally biased region" description="Pro residues" evidence="1">
    <location>
        <begin position="115"/>
        <end position="126"/>
    </location>
</feature>
<keyword evidence="3" id="KW-1185">Reference proteome</keyword>
<proteinExistence type="predicted"/>
<evidence type="ECO:0000313" key="3">
    <source>
        <dbReference type="Proteomes" id="UP001178507"/>
    </source>
</evidence>
<sequence length="126" mass="14323">MEQRKAETLETRLIEAEVIHQEQLSEITDFLESRKELLGGAPLRLAANARPKELEELRARLAEEEARVGAAEKTLVSSWSEQRAMDLQWQAELQARDQRLEMAQKESWPRRSGGPPSPPVPQAPRS</sequence>
<feature type="region of interest" description="Disordered" evidence="1">
    <location>
        <begin position="96"/>
        <end position="126"/>
    </location>
</feature>
<comment type="caution">
    <text evidence="2">The sequence shown here is derived from an EMBL/GenBank/DDBJ whole genome shotgun (WGS) entry which is preliminary data.</text>
</comment>
<organism evidence="2 3">
    <name type="scientific">Effrenium voratum</name>
    <dbReference type="NCBI Taxonomy" id="2562239"/>
    <lineage>
        <taxon>Eukaryota</taxon>
        <taxon>Sar</taxon>
        <taxon>Alveolata</taxon>
        <taxon>Dinophyceae</taxon>
        <taxon>Suessiales</taxon>
        <taxon>Symbiodiniaceae</taxon>
        <taxon>Effrenium</taxon>
    </lineage>
</organism>
<reference evidence="2" key="1">
    <citation type="submission" date="2023-08" db="EMBL/GenBank/DDBJ databases">
        <authorList>
            <person name="Chen Y."/>
            <person name="Shah S."/>
            <person name="Dougan E. K."/>
            <person name="Thang M."/>
            <person name="Chan C."/>
        </authorList>
    </citation>
    <scope>NUCLEOTIDE SEQUENCE</scope>
</reference>
<protein>
    <submittedName>
        <fullName evidence="2">Uncharacterized protein</fullName>
    </submittedName>
</protein>
<dbReference type="Proteomes" id="UP001178507">
    <property type="component" value="Unassembled WGS sequence"/>
</dbReference>
<gene>
    <name evidence="2" type="ORF">EVOR1521_LOCUS6900</name>
</gene>
<evidence type="ECO:0000313" key="2">
    <source>
        <dbReference type="EMBL" id="CAJ1378334.1"/>
    </source>
</evidence>
<evidence type="ECO:0000256" key="1">
    <source>
        <dbReference type="SAM" id="MobiDB-lite"/>
    </source>
</evidence>
<name>A0AA36HZT4_9DINO</name>